<feature type="compositionally biased region" description="Basic and acidic residues" evidence="6">
    <location>
        <begin position="447"/>
        <end position="467"/>
    </location>
</feature>
<dbReference type="Proteomes" id="UP000813824">
    <property type="component" value="Unassembled WGS sequence"/>
</dbReference>
<dbReference type="PROSITE" id="PS50157">
    <property type="entry name" value="ZINC_FINGER_C2H2_2"/>
    <property type="match status" value="1"/>
</dbReference>
<dbReference type="SUPFAM" id="SSF46689">
    <property type="entry name" value="Homeodomain-like"/>
    <property type="match status" value="2"/>
</dbReference>
<dbReference type="Pfam" id="PF13921">
    <property type="entry name" value="Myb_DNA-bind_6"/>
    <property type="match status" value="1"/>
</dbReference>
<dbReference type="InterPro" id="IPR017930">
    <property type="entry name" value="Myb_dom"/>
</dbReference>
<dbReference type="PANTHER" id="PTHR46621:SF1">
    <property type="entry name" value="SNRNA-ACTIVATING PROTEIN COMPLEX SUBUNIT 4"/>
    <property type="match status" value="1"/>
</dbReference>
<organism evidence="10 11">
    <name type="scientific">Cristinia sonorae</name>
    <dbReference type="NCBI Taxonomy" id="1940300"/>
    <lineage>
        <taxon>Eukaryota</taxon>
        <taxon>Fungi</taxon>
        <taxon>Dikarya</taxon>
        <taxon>Basidiomycota</taxon>
        <taxon>Agaricomycotina</taxon>
        <taxon>Agaricomycetes</taxon>
        <taxon>Agaricomycetidae</taxon>
        <taxon>Agaricales</taxon>
        <taxon>Pleurotineae</taxon>
        <taxon>Stephanosporaceae</taxon>
        <taxon>Cristinia</taxon>
    </lineage>
</organism>
<keyword evidence="5" id="KW-0862">Zinc</keyword>
<feature type="domain" description="HTH myb-type" evidence="9">
    <location>
        <begin position="1"/>
        <end position="50"/>
    </location>
</feature>
<sequence length="647" mass="70958">MKEKGIGTPWSTEEDNLLRQAVAVHGECDNWKQVAVSVPGRTNKACRKRWLHSLSPSIKKTAWTPEEDKLLVGLYETHGAKWSVIARKIPGRTDDACSKRYREALDPSLKKDEWTREEDDMLIDAHNRLGGKWGEVGRELNRSSLACRNRWRMLERKRAAASRGSAAQQPAPVVFQDVVPAGLPITSDVTTIPWAVALPSMPMMNPDHYWDNHSADYSRLIQAGTVAQPAPFLQTHYSPLSEPPQELQSAAPTPPPFQFTSSSLSSALSIPSRSPVPARNGLSSELVSPVLPQPIPLSSHADNQDLISTDSPIYNATSDHMDTSVDPSGHDINASDEAEQSQDRAAGGALSPTQTSEHSPLTHFVSISPSLSRSSSSYAVGTAREDHNMVVSPTMMAGSFHGTPVEKPTELPVQSLSQLSPVDAVGTSREDTDLPSSPLTSGVYYRTPEEKAERSTITRKRSDRDGSQPRLSSKLPAASNILAYACGHPRCWPANAPESQHCFLTSQQLSDHWKVDHTTDDIGPNSFKCSLPGCGKGWKSINGLQYHLQISKAHFQRALANIPVPQVDPSPPSDGDDLMKGAKRRRKTYSCPHPQCRNQYKQLSGLRYHLSHGHSQELPAQLDSVPPALAQKFAQKLQKHANIPHTD</sequence>
<dbReference type="GO" id="GO:0019185">
    <property type="term" value="C:snRNA-activating protein complex"/>
    <property type="evidence" value="ECO:0007669"/>
    <property type="project" value="TreeGrafter"/>
</dbReference>
<feature type="region of interest" description="Disordered" evidence="6">
    <location>
        <begin position="422"/>
        <end position="474"/>
    </location>
</feature>
<gene>
    <name evidence="10" type="ORF">BXZ70DRAFT_937484</name>
</gene>
<evidence type="ECO:0000259" key="7">
    <source>
        <dbReference type="PROSITE" id="PS50090"/>
    </source>
</evidence>
<keyword evidence="5" id="KW-0863">Zinc-finger</keyword>
<evidence type="ECO:0000256" key="1">
    <source>
        <dbReference type="ARBA" id="ARBA00023015"/>
    </source>
</evidence>
<proteinExistence type="predicted"/>
<dbReference type="CDD" id="cd00167">
    <property type="entry name" value="SANT"/>
    <property type="match status" value="3"/>
</dbReference>
<dbReference type="PROSITE" id="PS50090">
    <property type="entry name" value="MYB_LIKE"/>
    <property type="match status" value="3"/>
</dbReference>
<feature type="compositionally biased region" description="Polar residues" evidence="6">
    <location>
        <begin position="305"/>
        <end position="318"/>
    </location>
</feature>
<dbReference type="Gene3D" id="1.10.10.60">
    <property type="entry name" value="Homeodomain-like"/>
    <property type="match status" value="3"/>
</dbReference>
<evidence type="ECO:0000256" key="3">
    <source>
        <dbReference type="ARBA" id="ARBA00023163"/>
    </source>
</evidence>
<name>A0A8K0XPW9_9AGAR</name>
<evidence type="ECO:0000313" key="10">
    <source>
        <dbReference type="EMBL" id="KAH8100495.1"/>
    </source>
</evidence>
<feature type="domain" description="C2H2-type" evidence="8">
    <location>
        <begin position="589"/>
        <end position="619"/>
    </location>
</feature>
<dbReference type="SMART" id="SM00717">
    <property type="entry name" value="SANT"/>
    <property type="match status" value="3"/>
</dbReference>
<keyword evidence="5" id="KW-0479">Metal-binding</keyword>
<feature type="region of interest" description="Disordered" evidence="6">
    <location>
        <begin position="235"/>
        <end position="281"/>
    </location>
</feature>
<feature type="domain" description="HTH myb-type" evidence="9">
    <location>
        <begin position="110"/>
        <end position="159"/>
    </location>
</feature>
<feature type="domain" description="Myb-like" evidence="7">
    <location>
        <begin position="106"/>
        <end position="155"/>
    </location>
</feature>
<feature type="region of interest" description="Disordered" evidence="6">
    <location>
        <begin position="563"/>
        <end position="594"/>
    </location>
</feature>
<feature type="compositionally biased region" description="Low complexity" evidence="6">
    <location>
        <begin position="366"/>
        <end position="377"/>
    </location>
</feature>
<keyword evidence="11" id="KW-1185">Reference proteome</keyword>
<dbReference type="GO" id="GO:0042795">
    <property type="term" value="P:snRNA transcription by RNA polymerase II"/>
    <property type="evidence" value="ECO:0007669"/>
    <property type="project" value="TreeGrafter"/>
</dbReference>
<accession>A0A8K0XPW9</accession>
<dbReference type="InterPro" id="IPR009057">
    <property type="entry name" value="Homeodomain-like_sf"/>
</dbReference>
<dbReference type="PROSITE" id="PS00028">
    <property type="entry name" value="ZINC_FINGER_C2H2_1"/>
    <property type="match status" value="1"/>
</dbReference>
<dbReference type="GO" id="GO:0008270">
    <property type="term" value="F:zinc ion binding"/>
    <property type="evidence" value="ECO:0007669"/>
    <property type="project" value="UniProtKB-KW"/>
</dbReference>
<evidence type="ECO:0000256" key="6">
    <source>
        <dbReference type="SAM" id="MobiDB-lite"/>
    </source>
</evidence>
<evidence type="ECO:0000259" key="9">
    <source>
        <dbReference type="PROSITE" id="PS51294"/>
    </source>
</evidence>
<feature type="compositionally biased region" description="Low complexity" evidence="6">
    <location>
        <begin position="258"/>
        <end position="275"/>
    </location>
</feature>
<dbReference type="GO" id="GO:0042796">
    <property type="term" value="P:snRNA transcription by RNA polymerase III"/>
    <property type="evidence" value="ECO:0007669"/>
    <property type="project" value="TreeGrafter"/>
</dbReference>
<dbReference type="PROSITE" id="PS51294">
    <property type="entry name" value="HTH_MYB"/>
    <property type="match status" value="3"/>
</dbReference>
<feature type="domain" description="Myb-like" evidence="7">
    <location>
        <begin position="55"/>
        <end position="105"/>
    </location>
</feature>
<evidence type="ECO:0000256" key="5">
    <source>
        <dbReference type="PROSITE-ProRule" id="PRU00042"/>
    </source>
</evidence>
<feature type="domain" description="Myb-like" evidence="7">
    <location>
        <begin position="9"/>
        <end position="54"/>
    </location>
</feature>
<keyword evidence="4" id="KW-0539">Nucleus</keyword>
<dbReference type="InterPro" id="IPR051575">
    <property type="entry name" value="Myb-like_DNA-bd"/>
</dbReference>
<feature type="domain" description="HTH myb-type" evidence="9">
    <location>
        <begin position="55"/>
        <end position="109"/>
    </location>
</feature>
<keyword evidence="3" id="KW-0804">Transcription</keyword>
<keyword evidence="2" id="KW-0238">DNA-binding</keyword>
<keyword evidence="1" id="KW-0805">Transcription regulation</keyword>
<dbReference type="SMART" id="SM00355">
    <property type="entry name" value="ZnF_C2H2"/>
    <property type="match status" value="3"/>
</dbReference>
<evidence type="ECO:0000313" key="11">
    <source>
        <dbReference type="Proteomes" id="UP000813824"/>
    </source>
</evidence>
<dbReference type="InterPro" id="IPR001005">
    <property type="entry name" value="SANT/Myb"/>
</dbReference>
<feature type="region of interest" description="Disordered" evidence="6">
    <location>
        <begin position="295"/>
        <end position="380"/>
    </location>
</feature>
<dbReference type="EMBL" id="JAEVFJ010000015">
    <property type="protein sequence ID" value="KAH8100495.1"/>
    <property type="molecule type" value="Genomic_DNA"/>
</dbReference>
<dbReference type="GO" id="GO:0000978">
    <property type="term" value="F:RNA polymerase II cis-regulatory region sequence-specific DNA binding"/>
    <property type="evidence" value="ECO:0007669"/>
    <property type="project" value="TreeGrafter"/>
</dbReference>
<dbReference type="InterPro" id="IPR013087">
    <property type="entry name" value="Znf_C2H2_type"/>
</dbReference>
<evidence type="ECO:0000256" key="4">
    <source>
        <dbReference type="ARBA" id="ARBA00023242"/>
    </source>
</evidence>
<dbReference type="PANTHER" id="PTHR46621">
    <property type="entry name" value="SNRNA-ACTIVATING PROTEIN COMPLEX SUBUNIT 4"/>
    <property type="match status" value="1"/>
</dbReference>
<dbReference type="GO" id="GO:0001006">
    <property type="term" value="F:RNA polymerase III type 3 promoter sequence-specific DNA binding"/>
    <property type="evidence" value="ECO:0007669"/>
    <property type="project" value="TreeGrafter"/>
</dbReference>
<dbReference type="Pfam" id="PF00249">
    <property type="entry name" value="Myb_DNA-binding"/>
    <property type="match status" value="1"/>
</dbReference>
<dbReference type="AlphaFoldDB" id="A0A8K0XPW9"/>
<comment type="caution">
    <text evidence="10">The sequence shown here is derived from an EMBL/GenBank/DDBJ whole genome shotgun (WGS) entry which is preliminary data.</text>
</comment>
<protein>
    <submittedName>
        <fullName evidence="10">Uncharacterized protein</fullName>
    </submittedName>
</protein>
<evidence type="ECO:0000259" key="8">
    <source>
        <dbReference type="PROSITE" id="PS50157"/>
    </source>
</evidence>
<evidence type="ECO:0000256" key="2">
    <source>
        <dbReference type="ARBA" id="ARBA00023125"/>
    </source>
</evidence>
<dbReference type="OrthoDB" id="2143914at2759"/>
<reference evidence="10" key="1">
    <citation type="journal article" date="2021" name="New Phytol.">
        <title>Evolutionary innovations through gain and loss of genes in the ectomycorrhizal Boletales.</title>
        <authorList>
            <person name="Wu G."/>
            <person name="Miyauchi S."/>
            <person name="Morin E."/>
            <person name="Kuo A."/>
            <person name="Drula E."/>
            <person name="Varga T."/>
            <person name="Kohler A."/>
            <person name="Feng B."/>
            <person name="Cao Y."/>
            <person name="Lipzen A."/>
            <person name="Daum C."/>
            <person name="Hundley H."/>
            <person name="Pangilinan J."/>
            <person name="Johnson J."/>
            <person name="Barry K."/>
            <person name="LaButti K."/>
            <person name="Ng V."/>
            <person name="Ahrendt S."/>
            <person name="Min B."/>
            <person name="Choi I.G."/>
            <person name="Park H."/>
            <person name="Plett J.M."/>
            <person name="Magnuson J."/>
            <person name="Spatafora J.W."/>
            <person name="Nagy L.G."/>
            <person name="Henrissat B."/>
            <person name="Grigoriev I.V."/>
            <person name="Yang Z.L."/>
            <person name="Xu J."/>
            <person name="Martin F.M."/>
        </authorList>
    </citation>
    <scope>NUCLEOTIDE SEQUENCE</scope>
    <source>
        <strain evidence="10">KKN 215</strain>
    </source>
</reference>